<evidence type="ECO:0000313" key="12">
    <source>
        <dbReference type="EMBL" id="CAF4146453.1"/>
    </source>
</evidence>
<evidence type="ECO:0000313" key="10">
    <source>
        <dbReference type="EMBL" id="CAF1335203.1"/>
    </source>
</evidence>
<dbReference type="PROSITE" id="PS51996">
    <property type="entry name" value="TR_MART"/>
    <property type="match status" value="1"/>
</dbReference>
<dbReference type="EMBL" id="CAJNOQ010020353">
    <property type="protein sequence ID" value="CAF1467236.1"/>
    <property type="molecule type" value="Genomic_DNA"/>
</dbReference>
<evidence type="ECO:0000256" key="8">
    <source>
        <dbReference type="PROSITE-ProRule" id="PRU00339"/>
    </source>
</evidence>
<evidence type="ECO:0000256" key="4">
    <source>
        <dbReference type="ARBA" id="ARBA00022695"/>
    </source>
</evidence>
<evidence type="ECO:0000256" key="2">
    <source>
        <dbReference type="ARBA" id="ARBA00022676"/>
    </source>
</evidence>
<keyword evidence="2 9" id="KW-0328">Glycosyltransferase</keyword>
<keyword evidence="9" id="KW-0521">NADP</keyword>
<dbReference type="Gene3D" id="3.90.176.10">
    <property type="entry name" value="Toxin ADP-ribosyltransferase, Chain A, domain 1"/>
    <property type="match status" value="1"/>
</dbReference>
<dbReference type="SUPFAM" id="SSF81901">
    <property type="entry name" value="HCP-like"/>
    <property type="match status" value="1"/>
</dbReference>
<dbReference type="EMBL" id="CAJNOK010021631">
    <property type="protein sequence ID" value="CAF1335203.1"/>
    <property type="molecule type" value="Genomic_DNA"/>
</dbReference>
<feature type="repeat" description="TPR" evidence="8">
    <location>
        <begin position="594"/>
        <end position="627"/>
    </location>
</feature>
<evidence type="ECO:0000313" key="11">
    <source>
        <dbReference type="EMBL" id="CAF1467236.1"/>
    </source>
</evidence>
<comment type="catalytic activity">
    <reaction evidence="7 9">
        <text>L-arginyl-[protein] + NAD(+) = N(omega)-(ADP-D-ribosyl)-L-arginyl-[protein] + nicotinamide + H(+)</text>
        <dbReference type="Rhea" id="RHEA:19149"/>
        <dbReference type="Rhea" id="RHEA-COMP:10532"/>
        <dbReference type="Rhea" id="RHEA-COMP:15087"/>
        <dbReference type="ChEBI" id="CHEBI:15378"/>
        <dbReference type="ChEBI" id="CHEBI:17154"/>
        <dbReference type="ChEBI" id="CHEBI:29965"/>
        <dbReference type="ChEBI" id="CHEBI:57540"/>
        <dbReference type="ChEBI" id="CHEBI:142554"/>
        <dbReference type="EC" id="2.4.2.31"/>
    </reaction>
</comment>
<name>A0A815QVY9_9BILA</name>
<feature type="repeat" description="TPR" evidence="8">
    <location>
        <begin position="636"/>
        <end position="669"/>
    </location>
</feature>
<dbReference type="Pfam" id="PF01129">
    <property type="entry name" value="ART"/>
    <property type="match status" value="1"/>
</dbReference>
<dbReference type="SMART" id="SM00028">
    <property type="entry name" value="TPR"/>
    <property type="match status" value="6"/>
</dbReference>
<reference evidence="11" key="1">
    <citation type="submission" date="2021-02" db="EMBL/GenBank/DDBJ databases">
        <authorList>
            <person name="Nowell W R."/>
        </authorList>
    </citation>
    <scope>NUCLEOTIDE SEQUENCE</scope>
</reference>
<dbReference type="PANTHER" id="PTHR45641">
    <property type="entry name" value="TETRATRICOPEPTIDE REPEAT PROTEIN (AFU_ORTHOLOGUE AFUA_6G03870)"/>
    <property type="match status" value="1"/>
</dbReference>
<keyword evidence="5" id="KW-0677">Repeat</keyword>
<evidence type="ECO:0000256" key="5">
    <source>
        <dbReference type="ARBA" id="ARBA00022737"/>
    </source>
</evidence>
<dbReference type="Proteomes" id="UP000677228">
    <property type="component" value="Unassembled WGS sequence"/>
</dbReference>
<dbReference type="OrthoDB" id="19588at2759"/>
<keyword evidence="9" id="KW-0520">NAD</keyword>
<protein>
    <recommendedName>
        <fullName evidence="9">NAD(P)(+)--arginine ADP-ribosyltransferase</fullName>
        <ecNumber evidence="9">2.4.2.31</ecNumber>
    </recommendedName>
    <alternativeName>
        <fullName evidence="9">Mono(ADP-ribosyl)transferase</fullName>
    </alternativeName>
</protein>
<dbReference type="InterPro" id="IPR000768">
    <property type="entry name" value="ART"/>
</dbReference>
<dbReference type="EC" id="2.4.2.31" evidence="9"/>
<gene>
    <name evidence="11" type="ORF">GPM918_LOCUS35321</name>
    <name evidence="10" type="ORF">OVA965_LOCUS30076</name>
    <name evidence="13" type="ORF">SRO942_LOCUS36040</name>
    <name evidence="12" type="ORF">TMI583_LOCUS30869</name>
</gene>
<feature type="repeat" description="TPR" evidence="8">
    <location>
        <begin position="556"/>
        <end position="589"/>
    </location>
</feature>
<feature type="repeat" description="TPR" evidence="8">
    <location>
        <begin position="475"/>
        <end position="508"/>
    </location>
</feature>
<keyword evidence="4" id="KW-0548">Nucleotidyltransferase</keyword>
<dbReference type="PROSITE" id="PS50005">
    <property type="entry name" value="TPR"/>
    <property type="match status" value="5"/>
</dbReference>
<comment type="similarity">
    <text evidence="1 9">Belongs to the Arg-specific ADP-ribosyltransferase family.</text>
</comment>
<evidence type="ECO:0000256" key="1">
    <source>
        <dbReference type="ARBA" id="ARBA00009558"/>
    </source>
</evidence>
<organism evidence="11 14">
    <name type="scientific">Didymodactylos carnosus</name>
    <dbReference type="NCBI Taxonomy" id="1234261"/>
    <lineage>
        <taxon>Eukaryota</taxon>
        <taxon>Metazoa</taxon>
        <taxon>Spiralia</taxon>
        <taxon>Gnathifera</taxon>
        <taxon>Rotifera</taxon>
        <taxon>Eurotatoria</taxon>
        <taxon>Bdelloidea</taxon>
        <taxon>Philodinida</taxon>
        <taxon>Philodinidae</taxon>
        <taxon>Didymodactylos</taxon>
    </lineage>
</organism>
<feature type="repeat" description="TPR" evidence="8">
    <location>
        <begin position="513"/>
        <end position="546"/>
    </location>
</feature>
<dbReference type="AlphaFoldDB" id="A0A815QVY9"/>
<dbReference type="InterPro" id="IPR011990">
    <property type="entry name" value="TPR-like_helical_dom_sf"/>
</dbReference>
<accession>A0A815QVY9</accession>
<comment type="caution">
    <text evidence="11">The sequence shown here is derived from an EMBL/GenBank/DDBJ whole genome shotgun (WGS) entry which is preliminary data.</text>
</comment>
<dbReference type="PANTHER" id="PTHR45641:SF19">
    <property type="entry name" value="NEPHROCYSTIN-3"/>
    <property type="match status" value="1"/>
</dbReference>
<evidence type="ECO:0000313" key="14">
    <source>
        <dbReference type="Proteomes" id="UP000663829"/>
    </source>
</evidence>
<keyword evidence="3 9" id="KW-0808">Transferase</keyword>
<evidence type="ECO:0000256" key="6">
    <source>
        <dbReference type="ARBA" id="ARBA00022803"/>
    </source>
</evidence>
<dbReference type="SUPFAM" id="SSF56399">
    <property type="entry name" value="ADP-ribosylation"/>
    <property type="match status" value="1"/>
</dbReference>
<dbReference type="Proteomes" id="UP000663829">
    <property type="component" value="Unassembled WGS sequence"/>
</dbReference>
<dbReference type="Proteomes" id="UP000681722">
    <property type="component" value="Unassembled WGS sequence"/>
</dbReference>
<dbReference type="Pfam" id="PF13424">
    <property type="entry name" value="TPR_12"/>
    <property type="match status" value="3"/>
</dbReference>
<dbReference type="PROSITE" id="PS50293">
    <property type="entry name" value="TPR_REGION"/>
    <property type="match status" value="1"/>
</dbReference>
<sequence>KSINMGASCTKAVQETHTRDKPKLIYPRIKSKPSTLETVHETQSIQMSEAELPHGINEPVQLSESIKSSDQNLEIENLEVFSLVWCDSDVDRIAEYRQTQMELRRSINFLKTFDNIEECEGYIVQNTPESEEIILIVSDAIGKTLVPRIHALKQVNSIYVYSKDREKNEQQWIEGYNKIRGVPMKSDDLVAAISKDQRKREQIQDSIILPVNFFNPNVQQTHKNLSSENGDFMWFQLCIEALLRMKTEDIDSSKAELVKLCKEQYQDNKSELKILDELTTEYESSRSLWWYTRESFLYRLLNKALRQQDINMLYTLRFFIHDLHQQLLLEQKRFTESLIHVYRGQAMSVDELEHMKSSQQQIVSMNSFLSTSKNRKTALSFAQCISVSDETKRSVLFEIEADTRLKDAKPFADITHVSYYGSREEEVLFMLGSMFRITDVILDDHVWNIKLVLCSEQDNQLKDVFMSMKQDIPDETTILSLGNILCQMGDYDKAEQYLQRLLNSLSQDDPNIARCLHNLGNVNIEKGQFNKALEYFRKVLQLELKRSSSSDQSLIASSYNWIGVIYEQLQDFDQALENYHKSLKTTDYDTLPAANVYGNLGNVYWRQNQYDLALENHYACLEIERKLLPQSHLNIAATLNNIGNVYGDKQEYDKALEHHQQALKIRLQALPVNHVLIGSTYENIGETCGNIGQNELALENYQHAEKIYQTALPATHPNNARIKHKIEVASLEKLK</sequence>
<dbReference type="InterPro" id="IPR019734">
    <property type="entry name" value="TPR_rpt"/>
</dbReference>
<keyword evidence="6 8" id="KW-0802">TPR repeat</keyword>
<keyword evidence="14" id="KW-1185">Reference proteome</keyword>
<dbReference type="GO" id="GO:0016779">
    <property type="term" value="F:nucleotidyltransferase activity"/>
    <property type="evidence" value="ECO:0007669"/>
    <property type="project" value="UniProtKB-KW"/>
</dbReference>
<evidence type="ECO:0000256" key="7">
    <source>
        <dbReference type="ARBA" id="ARBA00047597"/>
    </source>
</evidence>
<evidence type="ECO:0000256" key="3">
    <source>
        <dbReference type="ARBA" id="ARBA00022679"/>
    </source>
</evidence>
<dbReference type="EMBL" id="CAJOBC010085819">
    <property type="protein sequence ID" value="CAF4336032.1"/>
    <property type="molecule type" value="Genomic_DNA"/>
</dbReference>
<proteinExistence type="inferred from homology"/>
<evidence type="ECO:0000313" key="13">
    <source>
        <dbReference type="EMBL" id="CAF4336032.1"/>
    </source>
</evidence>
<dbReference type="Proteomes" id="UP000682733">
    <property type="component" value="Unassembled WGS sequence"/>
</dbReference>
<dbReference type="EMBL" id="CAJOBA010043251">
    <property type="protein sequence ID" value="CAF4146453.1"/>
    <property type="molecule type" value="Genomic_DNA"/>
</dbReference>
<dbReference type="Gene3D" id="1.25.40.10">
    <property type="entry name" value="Tetratricopeptide repeat domain"/>
    <property type="match status" value="2"/>
</dbReference>
<feature type="non-terminal residue" evidence="11">
    <location>
        <position position="1"/>
    </location>
</feature>
<evidence type="ECO:0000256" key="9">
    <source>
        <dbReference type="RuleBase" id="RU361228"/>
    </source>
</evidence>
<dbReference type="GO" id="GO:0106274">
    <property type="term" value="F:NAD+-protein-arginine ADP-ribosyltransferase activity"/>
    <property type="evidence" value="ECO:0007669"/>
    <property type="project" value="UniProtKB-EC"/>
</dbReference>